<keyword evidence="10 11" id="KW-0784">Thiamine biosynthesis</keyword>
<comment type="cofactor">
    <cofactor evidence="2 11">
        <name>Mg(2+)</name>
        <dbReference type="ChEBI" id="CHEBI:18420"/>
    </cofactor>
</comment>
<evidence type="ECO:0000313" key="14">
    <source>
        <dbReference type="Proteomes" id="UP000191025"/>
    </source>
</evidence>
<comment type="catalytic activity">
    <reaction evidence="1 11">
        <text>5-(2-hydroxyethyl)-4-methylthiazole + ATP = 4-methyl-5-(2-phosphooxyethyl)-thiazole + ADP + H(+)</text>
        <dbReference type="Rhea" id="RHEA:24212"/>
        <dbReference type="ChEBI" id="CHEBI:15378"/>
        <dbReference type="ChEBI" id="CHEBI:17957"/>
        <dbReference type="ChEBI" id="CHEBI:30616"/>
        <dbReference type="ChEBI" id="CHEBI:58296"/>
        <dbReference type="ChEBI" id="CHEBI:456216"/>
        <dbReference type="EC" id="2.7.1.50"/>
    </reaction>
</comment>
<dbReference type="Proteomes" id="UP000254107">
    <property type="component" value="Unassembled WGS sequence"/>
</dbReference>
<evidence type="ECO:0000256" key="5">
    <source>
        <dbReference type="ARBA" id="ARBA00022723"/>
    </source>
</evidence>
<keyword evidence="5 11" id="KW-0479">Metal-binding</keyword>
<dbReference type="GO" id="GO:0004417">
    <property type="term" value="F:hydroxyethylthiazole kinase activity"/>
    <property type="evidence" value="ECO:0007669"/>
    <property type="project" value="UniProtKB-UniRule"/>
</dbReference>
<evidence type="ECO:0000256" key="9">
    <source>
        <dbReference type="ARBA" id="ARBA00022842"/>
    </source>
</evidence>
<dbReference type="InterPro" id="IPR029056">
    <property type="entry name" value="Ribokinase-like"/>
</dbReference>
<evidence type="ECO:0000256" key="3">
    <source>
        <dbReference type="ARBA" id="ARBA00004868"/>
    </source>
</evidence>
<evidence type="ECO:0000313" key="15">
    <source>
        <dbReference type="Proteomes" id="UP000254107"/>
    </source>
</evidence>
<evidence type="ECO:0000313" key="12">
    <source>
        <dbReference type="EMBL" id="OPH38686.1"/>
    </source>
</evidence>
<reference evidence="14" key="1">
    <citation type="submission" date="2017-03" db="EMBL/GenBank/DDBJ databases">
        <title>Draft genome sequence of Moraxella equi CCUG 4950T type strain.</title>
        <authorList>
            <person name="Salva-Serra F."/>
            <person name="Engstrom-Jakobsson H."/>
            <person name="Thorell K."/>
            <person name="Jaen-Luchoro D."/>
            <person name="Gonzales-Siles L."/>
            <person name="Karlsson R."/>
            <person name="Yazdan S."/>
            <person name="Boulund F."/>
            <person name="Johnning A."/>
            <person name="Engstrand L."/>
            <person name="Kristiansson E."/>
            <person name="Moore E."/>
        </authorList>
    </citation>
    <scope>NUCLEOTIDE SEQUENCE [LARGE SCALE GENOMIC DNA]</scope>
    <source>
        <strain evidence="14">CCUG 4441</strain>
    </source>
</reference>
<feature type="binding site" evidence="11">
    <location>
        <position position="172"/>
    </location>
    <ligand>
        <name>ATP</name>
        <dbReference type="ChEBI" id="CHEBI:30616"/>
    </ligand>
</feature>
<dbReference type="Gene3D" id="3.40.1190.20">
    <property type="match status" value="1"/>
</dbReference>
<dbReference type="GO" id="GO:0009229">
    <property type="term" value="P:thiamine diphosphate biosynthetic process"/>
    <property type="evidence" value="ECO:0007669"/>
    <property type="project" value="UniProtKB-UniRule"/>
</dbReference>
<dbReference type="EMBL" id="MXAN01000012">
    <property type="protein sequence ID" value="OPH38686.1"/>
    <property type="molecule type" value="Genomic_DNA"/>
</dbReference>
<dbReference type="PIRSF" id="PIRSF000513">
    <property type="entry name" value="Thz_kinase"/>
    <property type="match status" value="1"/>
</dbReference>
<evidence type="ECO:0000313" key="13">
    <source>
        <dbReference type="EMBL" id="STZ01052.1"/>
    </source>
</evidence>
<keyword evidence="8 11" id="KW-0067">ATP-binding</keyword>
<keyword evidence="9 11" id="KW-0460">Magnesium</keyword>
<evidence type="ECO:0000256" key="2">
    <source>
        <dbReference type="ARBA" id="ARBA00001946"/>
    </source>
</evidence>
<dbReference type="GO" id="GO:0000287">
    <property type="term" value="F:magnesium ion binding"/>
    <property type="evidence" value="ECO:0007669"/>
    <property type="project" value="UniProtKB-UniRule"/>
</dbReference>
<dbReference type="Proteomes" id="UP000191025">
    <property type="component" value="Unassembled WGS sequence"/>
</dbReference>
<keyword evidence="6 11" id="KW-0547">Nucleotide-binding</keyword>
<gene>
    <name evidence="13" type="primary">thiM_2</name>
    <name evidence="11" type="synonym">thiM</name>
    <name evidence="12" type="ORF">B5J94_02545</name>
    <name evidence="13" type="ORF">NCTC7911_02466</name>
</gene>
<evidence type="ECO:0000256" key="4">
    <source>
        <dbReference type="ARBA" id="ARBA00022679"/>
    </source>
</evidence>
<dbReference type="Pfam" id="PF02110">
    <property type="entry name" value="HK"/>
    <property type="match status" value="1"/>
</dbReference>
<evidence type="ECO:0000256" key="11">
    <source>
        <dbReference type="HAMAP-Rule" id="MF_00228"/>
    </source>
</evidence>
<feature type="binding site" evidence="11">
    <location>
        <position position="49"/>
    </location>
    <ligand>
        <name>substrate</name>
    </ligand>
</feature>
<comment type="similarity">
    <text evidence="11">Belongs to the Thz kinase family.</text>
</comment>
<dbReference type="EC" id="2.7.1.50" evidence="11"/>
<dbReference type="UniPathway" id="UPA00060">
    <property type="reaction ID" value="UER00139"/>
</dbReference>
<proteinExistence type="inferred from homology"/>
<feature type="binding site" evidence="11">
    <location>
        <position position="125"/>
    </location>
    <ligand>
        <name>ATP</name>
        <dbReference type="ChEBI" id="CHEBI:30616"/>
    </ligand>
</feature>
<dbReference type="NCBIfam" id="NF006830">
    <property type="entry name" value="PRK09355.1"/>
    <property type="match status" value="1"/>
</dbReference>
<sequence>MSYPAPTDFYSSRLPQIRTQNPLIHNITNIVSAHFSANGLLALGASPIMSGVYDEMRQLAGITHALTLNLGAPSREQVRAMIEAGQAMNELGKPVVLDPVGVGASSYRQDVTHEILANVKVALIRGNAGEMAQLAGVEWSSRGVDAGHGDGSQLAHIAKTCAQKYQTTVALSGATDYISDGDKLIAVHNGTPLFPKITASGCLLGVVCGAFLAVHDDTLLGVLDAVLTYTIAGELASDGLGESQSGTFYTKLIDKLGEISEQDVQKHARFDVV</sequence>
<dbReference type="EMBL" id="UGQC01000001">
    <property type="protein sequence ID" value="STZ01052.1"/>
    <property type="molecule type" value="Genomic_DNA"/>
</dbReference>
<evidence type="ECO:0000256" key="7">
    <source>
        <dbReference type="ARBA" id="ARBA00022777"/>
    </source>
</evidence>
<dbReference type="GO" id="GO:0005524">
    <property type="term" value="F:ATP binding"/>
    <property type="evidence" value="ECO:0007669"/>
    <property type="project" value="UniProtKB-UniRule"/>
</dbReference>
<feature type="binding site" evidence="11">
    <location>
        <position position="199"/>
    </location>
    <ligand>
        <name>substrate</name>
    </ligand>
</feature>
<dbReference type="CDD" id="cd01170">
    <property type="entry name" value="THZ_kinase"/>
    <property type="match status" value="1"/>
</dbReference>
<dbReference type="AlphaFoldDB" id="A0A1V4H2T4"/>
<accession>A0A1V4H2T4</accession>
<evidence type="ECO:0000256" key="10">
    <source>
        <dbReference type="ARBA" id="ARBA00022977"/>
    </source>
</evidence>
<reference evidence="12" key="2">
    <citation type="submission" date="2017-03" db="EMBL/GenBank/DDBJ databases">
        <authorList>
            <person name="Afonso C.L."/>
            <person name="Miller P.J."/>
            <person name="Scott M.A."/>
            <person name="Spackman E."/>
            <person name="Goraichik I."/>
            <person name="Dimitrov K.M."/>
            <person name="Suarez D.L."/>
            <person name="Swayne D.E."/>
        </authorList>
    </citation>
    <scope>NUCLEOTIDE SEQUENCE</scope>
    <source>
        <strain evidence="12">CCUG 4441</strain>
    </source>
</reference>
<dbReference type="InterPro" id="IPR000417">
    <property type="entry name" value="Hyethyz_kinase"/>
</dbReference>
<dbReference type="RefSeq" id="WP_062498797.1">
    <property type="nucleotide sequence ID" value="NZ_MXAN01000012.1"/>
</dbReference>
<organism evidence="12 14">
    <name type="scientific">Moraxella lacunata</name>
    <dbReference type="NCBI Taxonomy" id="477"/>
    <lineage>
        <taxon>Bacteria</taxon>
        <taxon>Pseudomonadati</taxon>
        <taxon>Pseudomonadota</taxon>
        <taxon>Gammaproteobacteria</taxon>
        <taxon>Moraxellales</taxon>
        <taxon>Moraxellaceae</taxon>
        <taxon>Moraxella</taxon>
    </lineage>
</organism>
<dbReference type="HAMAP" id="MF_00228">
    <property type="entry name" value="Thz_kinase"/>
    <property type="match status" value="1"/>
</dbReference>
<comment type="pathway">
    <text evidence="3 11">Cofactor biosynthesis; thiamine diphosphate biosynthesis; 4-methyl-5-(2-phosphoethyl)-thiazole from 5-(2-hydroxyethyl)-4-methylthiazole: step 1/1.</text>
</comment>
<dbReference type="PRINTS" id="PR01099">
    <property type="entry name" value="HYETHTZKNASE"/>
</dbReference>
<dbReference type="NCBIfam" id="TIGR00694">
    <property type="entry name" value="thiM"/>
    <property type="match status" value="1"/>
</dbReference>
<keyword evidence="7 11" id="KW-0418">Kinase</keyword>
<keyword evidence="4 11" id="KW-0808">Transferase</keyword>
<reference evidence="13 15" key="3">
    <citation type="submission" date="2018-06" db="EMBL/GenBank/DDBJ databases">
        <authorList>
            <consortium name="Pathogen Informatics"/>
            <person name="Doyle S."/>
        </authorList>
    </citation>
    <scope>NUCLEOTIDE SEQUENCE [LARGE SCALE GENOMIC DNA]</scope>
    <source>
        <strain evidence="13 15">NCTC7911</strain>
    </source>
</reference>
<dbReference type="GeneID" id="302270971"/>
<dbReference type="SUPFAM" id="SSF53613">
    <property type="entry name" value="Ribokinase-like"/>
    <property type="match status" value="1"/>
</dbReference>
<comment type="function">
    <text evidence="11">Catalyzes the phosphorylation of the hydroxyl group of 4-methyl-5-beta-hydroxyethylthiazole (THZ).</text>
</comment>
<evidence type="ECO:0000256" key="8">
    <source>
        <dbReference type="ARBA" id="ARBA00022840"/>
    </source>
</evidence>
<evidence type="ECO:0000256" key="1">
    <source>
        <dbReference type="ARBA" id="ARBA00001771"/>
    </source>
</evidence>
<dbReference type="GO" id="GO:0009228">
    <property type="term" value="P:thiamine biosynthetic process"/>
    <property type="evidence" value="ECO:0007669"/>
    <property type="project" value="UniProtKB-KW"/>
</dbReference>
<keyword evidence="15" id="KW-1185">Reference proteome</keyword>
<name>A0A1V4H2T4_MORLA</name>
<protein>
    <recommendedName>
        <fullName evidence="11">Hydroxyethylthiazole kinase</fullName>
        <ecNumber evidence="11">2.7.1.50</ecNumber>
    </recommendedName>
    <alternativeName>
        <fullName evidence="11">4-methyl-5-beta-hydroxyethylthiazole kinase</fullName>
        <shortName evidence="11">TH kinase</shortName>
        <shortName evidence="11">Thz kinase</shortName>
    </alternativeName>
</protein>
<evidence type="ECO:0000256" key="6">
    <source>
        <dbReference type="ARBA" id="ARBA00022741"/>
    </source>
</evidence>